<feature type="transmembrane region" description="Helical" evidence="7">
    <location>
        <begin position="220"/>
        <end position="248"/>
    </location>
</feature>
<sequence>MNGLQRVYDSFQSLQKQYGPAAIKVLLAALILALHIFLGLAIVHNFKLSVALLCFMSIGWLAAIYYFLLNPALDHFSPQIDAFSASIRQLWKRTVVRGIVYIALCAAFVVFLIIITSGSWIRKVSIGGLLFYIIVSIFLSNNPSRIKWRPVVWGVLLQFVAGLLVLRWSVGQVAFKFTSEQLVRFLEYTSNGTNFVFGFVANPPIICGMDAPFSFSSLPIIIYFGAITSVLFHYGVIQFILVRVAWLMQYTMGTTAAESLNAAACIFIGPTEAAVLMRFALPLMTSSELMAALTCGFSSISGSLFAAYISFGACPNYLLAANVMSAPALLAVSKIMHPETQKSRQKDMTTFKLPKGSETSALECLSNGAVQAVWFIFAIIASLIVFLALLALLDSIIGTLGGMVGYHDLTFNVLVGYLFFPLAYIMGASDATDPDAKIAETLKVAQLMGSKTVLNEFIAYQQMSGMIMRKEIGPRAQMIATYALCGYSNFSQIASQLAMYGSMCPQKKAVYAKVAFKSMIAGGIACFMTACIA</sequence>
<dbReference type="Proteomes" id="UP000887566">
    <property type="component" value="Unplaced"/>
</dbReference>
<dbReference type="InterPro" id="IPR008276">
    <property type="entry name" value="C_nuclsd_transpt"/>
</dbReference>
<feature type="domain" description="Concentrative nucleoside transporter N-terminal" evidence="8">
    <location>
        <begin position="128"/>
        <end position="198"/>
    </location>
</feature>
<dbReference type="Pfam" id="PF07670">
    <property type="entry name" value="Gate"/>
    <property type="match status" value="1"/>
</dbReference>
<dbReference type="PANTHER" id="PTHR10590">
    <property type="entry name" value="SODIUM/NUCLEOSIDE COTRANSPORTER"/>
    <property type="match status" value="1"/>
</dbReference>
<dbReference type="Pfam" id="PF01773">
    <property type="entry name" value="Nucleos_tra2_N"/>
    <property type="match status" value="1"/>
</dbReference>
<comment type="similarity">
    <text evidence="2">Belongs to the concentrative nucleoside transporter (CNT) (TC 2.A.41) family.</text>
</comment>
<dbReference type="PANTHER" id="PTHR10590:SF4">
    <property type="entry name" value="SOLUTE CARRIER FAMILY 28 MEMBER 3"/>
    <property type="match status" value="1"/>
</dbReference>
<keyword evidence="4 7" id="KW-0812">Transmembrane</keyword>
<evidence type="ECO:0000313" key="12">
    <source>
        <dbReference type="WBParaSite" id="PSAMB.scaffold207size65851.g3240.t1"/>
    </source>
</evidence>
<proteinExistence type="inferred from homology"/>
<evidence type="ECO:0000256" key="7">
    <source>
        <dbReference type="SAM" id="Phobius"/>
    </source>
</evidence>
<evidence type="ECO:0000259" key="8">
    <source>
        <dbReference type="Pfam" id="PF01773"/>
    </source>
</evidence>
<feature type="domain" description="Nucleoside transporter/FeoB GTPase Gate" evidence="10">
    <location>
        <begin position="216"/>
        <end position="312"/>
    </location>
</feature>
<accession>A0A914VIL7</accession>
<keyword evidence="5 7" id="KW-1133">Transmembrane helix</keyword>
<dbReference type="Pfam" id="PF07662">
    <property type="entry name" value="Nucleos_tra2_C"/>
    <property type="match status" value="1"/>
</dbReference>
<dbReference type="InterPro" id="IPR002668">
    <property type="entry name" value="CNT_N_dom"/>
</dbReference>
<evidence type="ECO:0000259" key="9">
    <source>
        <dbReference type="Pfam" id="PF07662"/>
    </source>
</evidence>
<dbReference type="InterPro" id="IPR011642">
    <property type="entry name" value="Gate_dom"/>
</dbReference>
<evidence type="ECO:0000256" key="1">
    <source>
        <dbReference type="ARBA" id="ARBA00004651"/>
    </source>
</evidence>
<feature type="transmembrane region" description="Helical" evidence="7">
    <location>
        <begin position="260"/>
        <end position="277"/>
    </location>
</feature>
<feature type="transmembrane region" description="Helical" evidence="7">
    <location>
        <begin position="94"/>
        <end position="114"/>
    </location>
</feature>
<feature type="transmembrane region" description="Helical" evidence="7">
    <location>
        <begin position="409"/>
        <end position="427"/>
    </location>
</feature>
<evidence type="ECO:0000256" key="4">
    <source>
        <dbReference type="ARBA" id="ARBA00022692"/>
    </source>
</evidence>
<feature type="transmembrane region" description="Helical" evidence="7">
    <location>
        <begin position="50"/>
        <end position="73"/>
    </location>
</feature>
<feature type="transmembrane region" description="Helical" evidence="7">
    <location>
        <begin position="21"/>
        <end position="44"/>
    </location>
</feature>
<reference evidence="12" key="1">
    <citation type="submission" date="2022-11" db="UniProtKB">
        <authorList>
            <consortium name="WormBaseParasite"/>
        </authorList>
    </citation>
    <scope>IDENTIFICATION</scope>
</reference>
<dbReference type="WBParaSite" id="PSAMB.scaffold207size65851.g3240.t1">
    <property type="protein sequence ID" value="PSAMB.scaffold207size65851.g3240.t1"/>
    <property type="gene ID" value="PSAMB.scaffold207size65851.g3240"/>
</dbReference>
<evidence type="ECO:0000313" key="11">
    <source>
        <dbReference type="Proteomes" id="UP000887566"/>
    </source>
</evidence>
<protein>
    <submittedName>
        <fullName evidence="12">Sodium/nucleoside cotransporter</fullName>
    </submittedName>
</protein>
<dbReference type="InterPro" id="IPR011657">
    <property type="entry name" value="CNT_C_dom"/>
</dbReference>
<feature type="transmembrane region" description="Helical" evidence="7">
    <location>
        <begin position="372"/>
        <end position="397"/>
    </location>
</feature>
<evidence type="ECO:0000256" key="3">
    <source>
        <dbReference type="ARBA" id="ARBA00022475"/>
    </source>
</evidence>
<feature type="transmembrane region" description="Helical" evidence="7">
    <location>
        <begin position="120"/>
        <end position="139"/>
    </location>
</feature>
<evidence type="ECO:0000259" key="10">
    <source>
        <dbReference type="Pfam" id="PF07670"/>
    </source>
</evidence>
<evidence type="ECO:0000256" key="5">
    <source>
        <dbReference type="ARBA" id="ARBA00022989"/>
    </source>
</evidence>
<dbReference type="AlphaFoldDB" id="A0A914VIL7"/>
<feature type="transmembrane region" description="Helical" evidence="7">
    <location>
        <begin position="151"/>
        <end position="175"/>
    </location>
</feature>
<keyword evidence="11" id="KW-1185">Reference proteome</keyword>
<comment type="subcellular location">
    <subcellularLocation>
        <location evidence="1">Cell membrane</location>
        <topology evidence="1">Multi-pass membrane protein</topology>
    </subcellularLocation>
</comment>
<keyword evidence="3" id="KW-1003">Cell membrane</keyword>
<evidence type="ECO:0000256" key="2">
    <source>
        <dbReference type="ARBA" id="ARBA00009033"/>
    </source>
</evidence>
<organism evidence="11 12">
    <name type="scientific">Plectus sambesii</name>
    <dbReference type="NCBI Taxonomy" id="2011161"/>
    <lineage>
        <taxon>Eukaryota</taxon>
        <taxon>Metazoa</taxon>
        <taxon>Ecdysozoa</taxon>
        <taxon>Nematoda</taxon>
        <taxon>Chromadorea</taxon>
        <taxon>Plectida</taxon>
        <taxon>Plectina</taxon>
        <taxon>Plectoidea</taxon>
        <taxon>Plectidae</taxon>
        <taxon>Plectus</taxon>
    </lineage>
</organism>
<name>A0A914VIL7_9BILA</name>
<feature type="domain" description="Concentrative nucleoside transporter C-terminal" evidence="9">
    <location>
        <begin position="317"/>
        <end position="533"/>
    </location>
</feature>
<feature type="transmembrane region" description="Helical" evidence="7">
    <location>
        <begin position="289"/>
        <end position="311"/>
    </location>
</feature>
<dbReference type="GO" id="GO:0005415">
    <property type="term" value="F:nucleoside:sodium symporter activity"/>
    <property type="evidence" value="ECO:0007669"/>
    <property type="project" value="TreeGrafter"/>
</dbReference>
<evidence type="ECO:0000256" key="6">
    <source>
        <dbReference type="ARBA" id="ARBA00023136"/>
    </source>
</evidence>
<keyword evidence="6 7" id="KW-0472">Membrane</keyword>
<dbReference type="GO" id="GO:0005886">
    <property type="term" value="C:plasma membrane"/>
    <property type="evidence" value="ECO:0007669"/>
    <property type="project" value="UniProtKB-SubCell"/>
</dbReference>